<dbReference type="AlphaFoldDB" id="A0AAV4NN32"/>
<name>A0AAV4NN32_CAEEX</name>
<sequence>MQRDDYRLSPTIICIDHKCIVLYESKRLANRVRGDNILSSAINHVSRFKAMAAVRQFREHLSITVYRCSMERHTPVSLRGGMLPHSISEPFFSCD</sequence>
<evidence type="ECO:0000313" key="1">
    <source>
        <dbReference type="EMBL" id="GIX86290.1"/>
    </source>
</evidence>
<dbReference type="Proteomes" id="UP001054945">
    <property type="component" value="Unassembled WGS sequence"/>
</dbReference>
<accession>A0AAV4NN32</accession>
<keyword evidence="2" id="KW-1185">Reference proteome</keyword>
<organism evidence="1 2">
    <name type="scientific">Caerostris extrusa</name>
    <name type="common">Bark spider</name>
    <name type="synonym">Caerostris bankana</name>
    <dbReference type="NCBI Taxonomy" id="172846"/>
    <lineage>
        <taxon>Eukaryota</taxon>
        <taxon>Metazoa</taxon>
        <taxon>Ecdysozoa</taxon>
        <taxon>Arthropoda</taxon>
        <taxon>Chelicerata</taxon>
        <taxon>Arachnida</taxon>
        <taxon>Araneae</taxon>
        <taxon>Araneomorphae</taxon>
        <taxon>Entelegynae</taxon>
        <taxon>Araneoidea</taxon>
        <taxon>Araneidae</taxon>
        <taxon>Caerostris</taxon>
    </lineage>
</organism>
<protein>
    <submittedName>
        <fullName evidence="1">Uncharacterized protein</fullName>
    </submittedName>
</protein>
<gene>
    <name evidence="1" type="ORF">CEXT_315791</name>
</gene>
<dbReference type="EMBL" id="BPLR01003576">
    <property type="protein sequence ID" value="GIX86290.1"/>
    <property type="molecule type" value="Genomic_DNA"/>
</dbReference>
<proteinExistence type="predicted"/>
<evidence type="ECO:0000313" key="2">
    <source>
        <dbReference type="Proteomes" id="UP001054945"/>
    </source>
</evidence>
<comment type="caution">
    <text evidence="1">The sequence shown here is derived from an EMBL/GenBank/DDBJ whole genome shotgun (WGS) entry which is preliminary data.</text>
</comment>
<reference evidence="1 2" key="1">
    <citation type="submission" date="2021-06" db="EMBL/GenBank/DDBJ databases">
        <title>Caerostris extrusa draft genome.</title>
        <authorList>
            <person name="Kono N."/>
            <person name="Arakawa K."/>
        </authorList>
    </citation>
    <scope>NUCLEOTIDE SEQUENCE [LARGE SCALE GENOMIC DNA]</scope>
</reference>